<reference evidence="4 5" key="1">
    <citation type="submission" date="2019-04" db="EMBL/GenBank/DDBJ databases">
        <title>Genome Announcement to Ensure Probiotic Safety of Lactobacillus rhamnosus UBLR-58.</title>
        <authorList>
            <person name="Sulthana A."/>
            <person name="Lakshmi S.G."/>
            <person name="Madempudi R.S."/>
        </authorList>
    </citation>
    <scope>NUCLEOTIDE SEQUENCE [LARGE SCALE GENOMIC DNA]</scope>
    <source>
        <strain evidence="4 5">UBLR-58</strain>
    </source>
</reference>
<dbReference type="AlphaFoldDB" id="A0A171J4G6"/>
<dbReference type="EMBL" id="JACCKI010000001">
    <property type="protein sequence ID" value="NZA03985.1"/>
    <property type="molecule type" value="Genomic_DNA"/>
</dbReference>
<name>A0A171J4G6_LACRH</name>
<feature type="transmembrane region" description="Helical" evidence="2">
    <location>
        <begin position="7"/>
        <end position="28"/>
    </location>
</feature>
<keyword evidence="2" id="KW-1133">Transmembrane helix</keyword>
<evidence type="ECO:0000313" key="3">
    <source>
        <dbReference type="EMBL" id="NZA03985.1"/>
    </source>
</evidence>
<dbReference type="Proteomes" id="UP000307517">
    <property type="component" value="Unassembled WGS sequence"/>
</dbReference>
<feature type="transmembrane region" description="Helical" evidence="2">
    <location>
        <begin position="48"/>
        <end position="68"/>
    </location>
</feature>
<dbReference type="NCBIfam" id="NF033218">
    <property type="entry name" value="anchor_AmaP"/>
    <property type="match status" value="1"/>
</dbReference>
<evidence type="ECO:0000256" key="1">
    <source>
        <dbReference type="SAM" id="Coils"/>
    </source>
</evidence>
<gene>
    <name evidence="3" type="primary">amaP</name>
    <name evidence="4" type="ORF">E6L36_13800</name>
    <name evidence="3" type="ORF">H0N82_02345</name>
</gene>
<organism evidence="3 6">
    <name type="scientific">Lacticaseibacillus rhamnosus</name>
    <name type="common">Lactobacillus rhamnosus</name>
    <dbReference type="NCBI Taxonomy" id="47715"/>
    <lineage>
        <taxon>Bacteria</taxon>
        <taxon>Bacillati</taxon>
        <taxon>Bacillota</taxon>
        <taxon>Bacilli</taxon>
        <taxon>Lactobacillales</taxon>
        <taxon>Lactobacillaceae</taxon>
        <taxon>Lacticaseibacillus</taxon>
    </lineage>
</organism>
<sequence>MKPITKVLFGIVAICGLLQSIGFGLLLWPNREFTRFYVQQAGWLRPVMIGLTGLVILAFAIMLLVAIFRRSTANALILAGDDGDLTLDKSAIENTVAKAIVDRHFAKSVDVDVSIRKKQVARMRIEAFSGNVKELKQEAQRIEETARQKLQACLGVPVKHVRVHLLPATKVKAKTARVI</sequence>
<evidence type="ECO:0000313" key="4">
    <source>
        <dbReference type="EMBL" id="THC81341.1"/>
    </source>
</evidence>
<keyword evidence="2" id="KW-0472">Membrane</keyword>
<proteinExistence type="predicted"/>
<comment type="caution">
    <text evidence="3">The sequence shown here is derived from an EMBL/GenBank/DDBJ whole genome shotgun (WGS) entry which is preliminary data.</text>
</comment>
<evidence type="ECO:0000256" key="2">
    <source>
        <dbReference type="SAM" id="Phobius"/>
    </source>
</evidence>
<evidence type="ECO:0000313" key="5">
    <source>
        <dbReference type="Proteomes" id="UP000307517"/>
    </source>
</evidence>
<accession>A0A171J4G6</accession>
<feature type="coiled-coil region" evidence="1">
    <location>
        <begin position="118"/>
        <end position="152"/>
    </location>
</feature>
<dbReference type="RefSeq" id="WP_005690072.1">
    <property type="nucleotide sequence ID" value="NZ_CABFNI010000007.1"/>
</dbReference>
<keyword evidence="1" id="KW-0175">Coiled coil</keyword>
<keyword evidence="2" id="KW-0812">Transmembrane</keyword>
<evidence type="ECO:0000313" key="6">
    <source>
        <dbReference type="Proteomes" id="UP000552935"/>
    </source>
</evidence>
<dbReference type="Proteomes" id="UP000552935">
    <property type="component" value="Unassembled WGS sequence"/>
</dbReference>
<reference evidence="3 6" key="2">
    <citation type="submission" date="2020-07" db="EMBL/GenBank/DDBJ databases">
        <title>Organ Donor 1.</title>
        <authorList>
            <person name="Marsh A.J."/>
            <person name="Azcarate-Peril M.A."/>
        </authorList>
    </citation>
    <scope>NUCLEOTIDE SEQUENCE [LARGE SCALE GENOMIC DNA]</scope>
    <source>
        <strain evidence="3 6">AMC0712</strain>
    </source>
</reference>
<protein>
    <submittedName>
        <fullName evidence="3">Alkaline shock response membrane anchor protein AmaP</fullName>
    </submittedName>
</protein>
<dbReference type="EMBL" id="SSHM01000001">
    <property type="protein sequence ID" value="THC81341.1"/>
    <property type="molecule type" value="Genomic_DNA"/>
</dbReference>